<name>A0A7Y9WDE2_9BURK</name>
<evidence type="ECO:0000313" key="2">
    <source>
        <dbReference type="Proteomes" id="UP000572540"/>
    </source>
</evidence>
<dbReference type="AlphaFoldDB" id="A0A7Y9WDE2"/>
<dbReference type="Proteomes" id="UP000572540">
    <property type="component" value="Unassembled WGS sequence"/>
</dbReference>
<organism evidence="1 2">
    <name type="scientific">Paraburkholderia bryophila</name>
    <dbReference type="NCBI Taxonomy" id="420952"/>
    <lineage>
        <taxon>Bacteria</taxon>
        <taxon>Pseudomonadati</taxon>
        <taxon>Pseudomonadota</taxon>
        <taxon>Betaproteobacteria</taxon>
        <taxon>Burkholderiales</taxon>
        <taxon>Burkholderiaceae</taxon>
        <taxon>Paraburkholderia</taxon>
    </lineage>
</organism>
<comment type="caution">
    <text evidence="1">The sequence shown here is derived from an EMBL/GenBank/DDBJ whole genome shotgun (WGS) entry which is preliminary data.</text>
</comment>
<sequence>MISDLSKITCGLGPSAARLQILIDFVLELHRRILAMPSADQGCARMELSILLGQTTEAARDTAAGIEALVVDHT</sequence>
<protein>
    <submittedName>
        <fullName evidence="1">Uncharacterized protein</fullName>
    </submittedName>
</protein>
<gene>
    <name evidence="1" type="ORF">GGD41_006017</name>
</gene>
<reference evidence="1 2" key="1">
    <citation type="submission" date="2020-07" db="EMBL/GenBank/DDBJ databases">
        <title>Exploring microbial biodiversity for novel pathways involved in the catabolism of aromatic compounds derived from lignin.</title>
        <authorList>
            <person name="Elkins J."/>
        </authorList>
    </citation>
    <scope>NUCLEOTIDE SEQUENCE [LARGE SCALE GENOMIC DNA]</scope>
    <source>
        <strain evidence="1 2">H2C3B</strain>
    </source>
</reference>
<proteinExistence type="predicted"/>
<evidence type="ECO:0000313" key="1">
    <source>
        <dbReference type="EMBL" id="NYH18789.1"/>
    </source>
</evidence>
<accession>A0A7Y9WDE2</accession>
<dbReference type="EMBL" id="JACCAU010000001">
    <property type="protein sequence ID" value="NYH18789.1"/>
    <property type="molecule type" value="Genomic_DNA"/>
</dbReference>